<accession>A0A091APV6</accession>
<dbReference type="eggNOG" id="COG0229">
    <property type="taxonomic scope" value="Bacteria"/>
</dbReference>
<dbReference type="RefSeq" id="WP_022967697.1">
    <property type="nucleotide sequence ID" value="NZ_ATVD01000001.1"/>
</dbReference>
<dbReference type="PANTHER" id="PTHR10173:SF52">
    <property type="entry name" value="METHIONINE-R-SULFOXIDE REDUCTASE B1"/>
    <property type="match status" value="1"/>
</dbReference>
<dbReference type="AlphaFoldDB" id="A0A091APV6"/>
<evidence type="ECO:0000256" key="6">
    <source>
        <dbReference type="ARBA" id="ARBA00023002"/>
    </source>
</evidence>
<dbReference type="GO" id="GO:0033743">
    <property type="term" value="F:peptide-methionine (R)-S-oxide reductase activity"/>
    <property type="evidence" value="ECO:0007669"/>
    <property type="project" value="UniProtKB-UniRule"/>
</dbReference>
<comment type="similarity">
    <text evidence="1 9">Belongs to the MsrB Met sulfoxide reductase family.</text>
</comment>
<feature type="binding site" evidence="9">
    <location>
        <position position="64"/>
    </location>
    <ligand>
        <name>Zn(2+)</name>
        <dbReference type="ChEBI" id="CHEBI:29105"/>
    </ligand>
</feature>
<keyword evidence="4 9" id="KW-0479">Metal-binding</keyword>
<reference evidence="11 12" key="1">
    <citation type="submission" date="2013-09" db="EMBL/GenBank/DDBJ databases">
        <title>Genome sequencing of Arenimonas oryziterrae.</title>
        <authorList>
            <person name="Chen F."/>
            <person name="Wang G."/>
        </authorList>
    </citation>
    <scope>NUCLEOTIDE SEQUENCE [LARGE SCALE GENOMIC DNA]</scope>
    <source>
        <strain evidence="11 12">YC6267</strain>
    </source>
</reference>
<dbReference type="GO" id="GO:0006979">
    <property type="term" value="P:response to oxidative stress"/>
    <property type="evidence" value="ECO:0007669"/>
    <property type="project" value="InterPro"/>
</dbReference>
<dbReference type="PANTHER" id="PTHR10173">
    <property type="entry name" value="METHIONINE SULFOXIDE REDUCTASE"/>
    <property type="match status" value="1"/>
</dbReference>
<keyword evidence="5 9" id="KW-0862">Zinc</keyword>
<dbReference type="STRING" id="1121015.GCA_000420545_00023"/>
<evidence type="ECO:0000259" key="10">
    <source>
        <dbReference type="PROSITE" id="PS51790"/>
    </source>
</evidence>
<evidence type="ECO:0000256" key="9">
    <source>
        <dbReference type="HAMAP-Rule" id="MF_01400"/>
    </source>
</evidence>
<evidence type="ECO:0000256" key="1">
    <source>
        <dbReference type="ARBA" id="ARBA00007174"/>
    </source>
</evidence>
<dbReference type="InterPro" id="IPR011057">
    <property type="entry name" value="Mss4-like_sf"/>
</dbReference>
<proteinExistence type="inferred from homology"/>
<dbReference type="InterPro" id="IPR028427">
    <property type="entry name" value="Met_Sox_Rdtase_MsrB"/>
</dbReference>
<evidence type="ECO:0000313" key="12">
    <source>
        <dbReference type="Proteomes" id="UP000029385"/>
    </source>
</evidence>
<dbReference type="PATRIC" id="fig|1121015.4.peg.2428"/>
<comment type="caution">
    <text evidence="11">The sequence shown here is derived from an EMBL/GenBank/DDBJ whole genome shotgun (WGS) entry which is preliminary data.</text>
</comment>
<evidence type="ECO:0000256" key="8">
    <source>
        <dbReference type="ARBA" id="ARBA00075819"/>
    </source>
</evidence>
<dbReference type="Proteomes" id="UP000029385">
    <property type="component" value="Unassembled WGS sequence"/>
</dbReference>
<feature type="binding site" evidence="9">
    <location>
        <position position="113"/>
    </location>
    <ligand>
        <name>Zn(2+)</name>
        <dbReference type="ChEBI" id="CHEBI:29105"/>
    </ligand>
</feature>
<dbReference type="SUPFAM" id="SSF51316">
    <property type="entry name" value="Mss4-like"/>
    <property type="match status" value="1"/>
</dbReference>
<protein>
    <recommendedName>
        <fullName evidence="3 9">Peptide methionine sulfoxide reductase MsrB</fullName>
        <ecNumber evidence="2 9">1.8.4.12</ecNumber>
    </recommendedName>
    <alternativeName>
        <fullName evidence="8 9">Peptide-methionine (R)-S-oxide reductase</fullName>
    </alternativeName>
</protein>
<sequence>MKVKVFNPQGELVGPVESAHVAKTDAEWQAQLTPEQFKVARGKGTEAPFCGTLLDNKRDGVYACLCCGLPLFESTSKFNSGTGWPSFFRAIAEENVVNHVDRSYGMVRTEILCARCDAHLGHVFPDGPAPTRLRYCVNSESLVFVDATELASLADPAA</sequence>
<dbReference type="Gene3D" id="2.170.150.20">
    <property type="entry name" value="Peptide methionine sulfoxide reductase"/>
    <property type="match status" value="1"/>
</dbReference>
<dbReference type="FunFam" id="2.170.150.20:FF:000001">
    <property type="entry name" value="Peptide methionine sulfoxide reductase MsrB"/>
    <property type="match status" value="1"/>
</dbReference>
<dbReference type="GO" id="GO:0005737">
    <property type="term" value="C:cytoplasm"/>
    <property type="evidence" value="ECO:0007669"/>
    <property type="project" value="TreeGrafter"/>
</dbReference>
<dbReference type="EC" id="1.8.4.12" evidence="2 9"/>
<evidence type="ECO:0000256" key="3">
    <source>
        <dbReference type="ARBA" id="ARBA00021130"/>
    </source>
</evidence>
<feature type="binding site" evidence="9">
    <location>
        <position position="67"/>
    </location>
    <ligand>
        <name>Zn(2+)</name>
        <dbReference type="ChEBI" id="CHEBI:29105"/>
    </ligand>
</feature>
<name>A0A091APV6_9GAMM</name>
<evidence type="ECO:0000313" key="11">
    <source>
        <dbReference type="EMBL" id="KFN41004.1"/>
    </source>
</evidence>
<gene>
    <name evidence="9" type="primary">msrB</name>
    <name evidence="11" type="ORF">N789_03740</name>
</gene>
<keyword evidence="6 9" id="KW-0560">Oxidoreductase</keyword>
<feature type="active site" description="Nucleophile" evidence="9">
    <location>
        <position position="136"/>
    </location>
</feature>
<dbReference type="InterPro" id="IPR002579">
    <property type="entry name" value="Met_Sox_Rdtase_MsrB_dom"/>
</dbReference>
<dbReference type="OrthoDB" id="9785497at2"/>
<evidence type="ECO:0000256" key="4">
    <source>
        <dbReference type="ARBA" id="ARBA00022723"/>
    </source>
</evidence>
<evidence type="ECO:0000256" key="7">
    <source>
        <dbReference type="ARBA" id="ARBA00048488"/>
    </source>
</evidence>
<feature type="binding site" evidence="9">
    <location>
        <position position="116"/>
    </location>
    <ligand>
        <name>Zn(2+)</name>
        <dbReference type="ChEBI" id="CHEBI:29105"/>
    </ligand>
</feature>
<keyword evidence="12" id="KW-1185">Reference proteome</keyword>
<feature type="domain" description="MsrB" evidence="10">
    <location>
        <begin position="25"/>
        <end position="147"/>
    </location>
</feature>
<evidence type="ECO:0000256" key="5">
    <source>
        <dbReference type="ARBA" id="ARBA00022833"/>
    </source>
</evidence>
<evidence type="ECO:0000256" key="2">
    <source>
        <dbReference type="ARBA" id="ARBA00012499"/>
    </source>
</evidence>
<dbReference type="Pfam" id="PF01641">
    <property type="entry name" value="SelR"/>
    <property type="match status" value="1"/>
</dbReference>
<dbReference type="EMBL" id="AVCI01000045">
    <property type="protein sequence ID" value="KFN41004.1"/>
    <property type="molecule type" value="Genomic_DNA"/>
</dbReference>
<comment type="catalytic activity">
    <reaction evidence="7 9">
        <text>L-methionyl-[protein] + [thioredoxin]-disulfide + H2O = L-methionyl-(R)-S-oxide-[protein] + [thioredoxin]-dithiol</text>
        <dbReference type="Rhea" id="RHEA:24164"/>
        <dbReference type="Rhea" id="RHEA-COMP:10698"/>
        <dbReference type="Rhea" id="RHEA-COMP:10700"/>
        <dbReference type="Rhea" id="RHEA-COMP:12313"/>
        <dbReference type="Rhea" id="RHEA-COMP:12314"/>
        <dbReference type="ChEBI" id="CHEBI:15377"/>
        <dbReference type="ChEBI" id="CHEBI:16044"/>
        <dbReference type="ChEBI" id="CHEBI:29950"/>
        <dbReference type="ChEBI" id="CHEBI:45764"/>
        <dbReference type="ChEBI" id="CHEBI:50058"/>
        <dbReference type="EC" id="1.8.4.12"/>
    </reaction>
</comment>
<organism evidence="11 12">
    <name type="scientific">Arenimonas oryziterrae DSM 21050 = YC6267</name>
    <dbReference type="NCBI Taxonomy" id="1121015"/>
    <lineage>
        <taxon>Bacteria</taxon>
        <taxon>Pseudomonadati</taxon>
        <taxon>Pseudomonadota</taxon>
        <taxon>Gammaproteobacteria</taxon>
        <taxon>Lysobacterales</taxon>
        <taxon>Lysobacteraceae</taxon>
        <taxon>Arenimonas</taxon>
    </lineage>
</organism>
<dbReference type="NCBIfam" id="TIGR00357">
    <property type="entry name" value="peptide-methionine (R)-S-oxide reductase MsrB"/>
    <property type="match status" value="1"/>
</dbReference>
<dbReference type="GO" id="GO:0030091">
    <property type="term" value="P:protein repair"/>
    <property type="evidence" value="ECO:0007669"/>
    <property type="project" value="InterPro"/>
</dbReference>
<dbReference type="GO" id="GO:0008270">
    <property type="term" value="F:zinc ion binding"/>
    <property type="evidence" value="ECO:0007669"/>
    <property type="project" value="UniProtKB-UniRule"/>
</dbReference>
<dbReference type="PROSITE" id="PS51790">
    <property type="entry name" value="MSRB"/>
    <property type="match status" value="1"/>
</dbReference>
<dbReference type="HAMAP" id="MF_01400">
    <property type="entry name" value="MsrB"/>
    <property type="match status" value="1"/>
</dbReference>
<comment type="cofactor">
    <cofactor evidence="9">
        <name>Zn(2+)</name>
        <dbReference type="ChEBI" id="CHEBI:29105"/>
    </cofactor>
    <text evidence="9">Binds 1 zinc ion per subunit. The zinc ion is important for the structural integrity of the protein.</text>
</comment>